<accession>A2EKS9</accession>
<keyword evidence="1" id="KW-1133">Transmembrane helix</keyword>
<dbReference type="RefSeq" id="XP_001318949.1">
    <property type="nucleotide sequence ID" value="XM_001318914.1"/>
</dbReference>
<dbReference type="OrthoDB" id="10686750at2759"/>
<organism evidence="2 3">
    <name type="scientific">Trichomonas vaginalis (strain ATCC PRA-98 / G3)</name>
    <dbReference type="NCBI Taxonomy" id="412133"/>
    <lineage>
        <taxon>Eukaryota</taxon>
        <taxon>Metamonada</taxon>
        <taxon>Parabasalia</taxon>
        <taxon>Trichomonadida</taxon>
        <taxon>Trichomonadidae</taxon>
        <taxon>Trichomonas</taxon>
    </lineage>
</organism>
<dbReference type="InterPro" id="IPR011050">
    <property type="entry name" value="Pectin_lyase_fold/virulence"/>
</dbReference>
<reference evidence="2" key="1">
    <citation type="submission" date="2006-10" db="EMBL/GenBank/DDBJ databases">
        <authorList>
            <person name="Amadeo P."/>
            <person name="Zhao Q."/>
            <person name="Wortman J."/>
            <person name="Fraser-Liggett C."/>
            <person name="Carlton J."/>
        </authorList>
    </citation>
    <scope>NUCLEOTIDE SEQUENCE</scope>
    <source>
        <strain evidence="2">G3</strain>
    </source>
</reference>
<feature type="transmembrane region" description="Helical" evidence="1">
    <location>
        <begin position="512"/>
        <end position="532"/>
    </location>
</feature>
<dbReference type="SUPFAM" id="SSF51126">
    <property type="entry name" value="Pectin lyase-like"/>
    <property type="match status" value="1"/>
</dbReference>
<dbReference type="Proteomes" id="UP000001542">
    <property type="component" value="Unassembled WGS sequence"/>
</dbReference>
<keyword evidence="1" id="KW-0472">Membrane</keyword>
<reference evidence="2" key="2">
    <citation type="journal article" date="2007" name="Science">
        <title>Draft genome sequence of the sexually transmitted pathogen Trichomonas vaginalis.</title>
        <authorList>
            <person name="Carlton J.M."/>
            <person name="Hirt R.P."/>
            <person name="Silva J.C."/>
            <person name="Delcher A.L."/>
            <person name="Schatz M."/>
            <person name="Zhao Q."/>
            <person name="Wortman J.R."/>
            <person name="Bidwell S.L."/>
            <person name="Alsmark U.C.M."/>
            <person name="Besteiro S."/>
            <person name="Sicheritz-Ponten T."/>
            <person name="Noel C.J."/>
            <person name="Dacks J.B."/>
            <person name="Foster P.G."/>
            <person name="Simillion C."/>
            <person name="Van de Peer Y."/>
            <person name="Miranda-Saavedra D."/>
            <person name="Barton G.J."/>
            <person name="Westrop G.D."/>
            <person name="Mueller S."/>
            <person name="Dessi D."/>
            <person name="Fiori P.L."/>
            <person name="Ren Q."/>
            <person name="Paulsen I."/>
            <person name="Zhang H."/>
            <person name="Bastida-Corcuera F.D."/>
            <person name="Simoes-Barbosa A."/>
            <person name="Brown M.T."/>
            <person name="Hayes R.D."/>
            <person name="Mukherjee M."/>
            <person name="Okumura C.Y."/>
            <person name="Schneider R."/>
            <person name="Smith A.J."/>
            <person name="Vanacova S."/>
            <person name="Villalvazo M."/>
            <person name="Haas B.J."/>
            <person name="Pertea M."/>
            <person name="Feldblyum T.V."/>
            <person name="Utterback T.R."/>
            <person name="Shu C.L."/>
            <person name="Osoegawa K."/>
            <person name="de Jong P.J."/>
            <person name="Hrdy I."/>
            <person name="Horvathova L."/>
            <person name="Zubacova Z."/>
            <person name="Dolezal P."/>
            <person name="Malik S.B."/>
            <person name="Logsdon J.M. Jr."/>
            <person name="Henze K."/>
            <person name="Gupta A."/>
            <person name="Wang C.C."/>
            <person name="Dunne R.L."/>
            <person name="Upcroft J.A."/>
            <person name="Upcroft P."/>
            <person name="White O."/>
            <person name="Salzberg S.L."/>
            <person name="Tang P."/>
            <person name="Chiu C.-H."/>
            <person name="Lee Y.-S."/>
            <person name="Embley T.M."/>
            <person name="Coombs G.H."/>
            <person name="Mottram J.C."/>
            <person name="Tachezy J."/>
            <person name="Fraser-Liggett C.M."/>
            <person name="Johnson P.J."/>
        </authorList>
    </citation>
    <scope>NUCLEOTIDE SEQUENCE [LARGE SCALE GENOMIC DNA]</scope>
    <source>
        <strain evidence="2">G3</strain>
    </source>
</reference>
<proteinExistence type="predicted"/>
<dbReference type="EMBL" id="DS113416">
    <property type="protein sequence ID" value="EAY06726.1"/>
    <property type="molecule type" value="Genomic_DNA"/>
</dbReference>
<name>A2EKS9_TRIV3</name>
<dbReference type="AlphaFoldDB" id="A2EKS9"/>
<dbReference type="KEGG" id="tva:4764607"/>
<sequence length="575" mass="62987">MNKTFAALSLAGNRLPFYNGFTLSSGHTTQFFNFKIRNSFSTFININSIKETLKVSGSSFNRFLRSPIKVDSSADMTSIMVTQHTIIDADKSDVFIIDTSFSHCFDVNDHGGAILFDRKTLSVTMDRVFFTKCTTSHSGGAFYAALDGATILRTCFEECEALESGHAFFINLNSKEFVSNFSEVSIIHSCPSTSRTGKAAALFLTGNYKIQLTNASNNHAGGFASAYGALGSNSLTIMFNEFQNSSSTNTIRLLDLQKSLTVAMSNFIGNKAGTSLIETSADNSFVNVVFLQNKVPHLISGEPSKLLVADCVSDTEYTLENAETPGFTVKKDAEEHIINFVFAGHCRVVAEQEGLDSQIKIKSVIKEISENQKSYFNKLAANLTFSPPMVTPRYVVHTEEPEIENPDIIPPHHGRNVPTRTRRIINPHPYESDPYISHHPRNNSHPPVGVITPISVPPRNLPQDTRTRANPPRVIAPTASFSPSETFYKSRTFLPSLQFTASQSPAQSLVPYVLYSAAGFIVFAVLTSFLFLKSSDAGYNLMTPSESADSRISDYASSTSTTITMTAESSTSVVV</sequence>
<keyword evidence="1" id="KW-0812">Transmembrane</keyword>
<evidence type="ECO:0000313" key="2">
    <source>
        <dbReference type="EMBL" id="EAY06726.1"/>
    </source>
</evidence>
<evidence type="ECO:0008006" key="4">
    <source>
        <dbReference type="Google" id="ProtNLM"/>
    </source>
</evidence>
<dbReference type="VEuPathDB" id="TrichDB:TVAG_310130"/>
<dbReference type="InParanoid" id="A2EKS9"/>
<dbReference type="VEuPathDB" id="TrichDB:TVAGG3_0865320"/>
<evidence type="ECO:0000256" key="1">
    <source>
        <dbReference type="SAM" id="Phobius"/>
    </source>
</evidence>
<keyword evidence="3" id="KW-1185">Reference proteome</keyword>
<evidence type="ECO:0000313" key="3">
    <source>
        <dbReference type="Proteomes" id="UP000001542"/>
    </source>
</evidence>
<gene>
    <name evidence="2" type="ORF">TVAG_310130</name>
</gene>
<protein>
    <recommendedName>
        <fullName evidence="4">Polymorphic outer membrane protein</fullName>
    </recommendedName>
</protein>